<protein>
    <submittedName>
        <fullName evidence="2">Uncharacterized protein</fullName>
    </submittedName>
</protein>
<evidence type="ECO:0000256" key="1">
    <source>
        <dbReference type="SAM" id="MobiDB-lite"/>
    </source>
</evidence>
<evidence type="ECO:0000313" key="2">
    <source>
        <dbReference type="EMBL" id="PPJ60656.1"/>
    </source>
</evidence>
<feature type="compositionally biased region" description="Basic and acidic residues" evidence="1">
    <location>
        <begin position="9"/>
        <end position="25"/>
    </location>
</feature>
<name>A0A2S6CLP2_9PEZI</name>
<feature type="region of interest" description="Disordered" evidence="1">
    <location>
        <begin position="306"/>
        <end position="339"/>
    </location>
</feature>
<reference evidence="3" key="1">
    <citation type="journal article" date="2017" name="bioRxiv">
        <title>Conservation of a gene cluster reveals novel cercosporin biosynthetic mechanisms and extends production to the genus Colletotrichum.</title>
        <authorList>
            <person name="de Jonge R."/>
            <person name="Ebert M.K."/>
            <person name="Huitt-Roehl C.R."/>
            <person name="Pal P."/>
            <person name="Suttle J.C."/>
            <person name="Spanner R.E."/>
            <person name="Neubauer J.D."/>
            <person name="Jurick W.M.II."/>
            <person name="Stott K.A."/>
            <person name="Secor G.A."/>
            <person name="Thomma B.P.H.J."/>
            <person name="Van de Peer Y."/>
            <person name="Townsend C.A."/>
            <person name="Bolton M.D."/>
        </authorList>
    </citation>
    <scope>NUCLEOTIDE SEQUENCE [LARGE SCALE GENOMIC DNA]</scope>
    <source>
        <strain evidence="3">CBS538.71</strain>
    </source>
</reference>
<dbReference type="AlphaFoldDB" id="A0A2S6CLP2"/>
<dbReference type="EMBL" id="PNEN01000233">
    <property type="protein sequence ID" value="PPJ60656.1"/>
    <property type="molecule type" value="Genomic_DNA"/>
</dbReference>
<evidence type="ECO:0000313" key="3">
    <source>
        <dbReference type="Proteomes" id="UP000237631"/>
    </source>
</evidence>
<dbReference type="OrthoDB" id="3645296at2759"/>
<accession>A0A2S6CLP2</accession>
<feature type="region of interest" description="Disordered" evidence="1">
    <location>
        <begin position="1"/>
        <end position="62"/>
    </location>
</feature>
<keyword evidence="3" id="KW-1185">Reference proteome</keyword>
<dbReference type="Proteomes" id="UP000237631">
    <property type="component" value="Unassembled WGS sequence"/>
</dbReference>
<feature type="compositionally biased region" description="Basic residues" evidence="1">
    <location>
        <begin position="35"/>
        <end position="51"/>
    </location>
</feature>
<gene>
    <name evidence="2" type="ORF">CBER1_03632</name>
</gene>
<sequence>MDDLDDTGNDIKTEPKSDDGFEAHSGHNLMAQAARKVKGHRIRPRKPRKKVPQPPSGPARMPNDGLFMKLAPELGNVIYELVIEDYRTPALRKIALWGYTTHLPTTEGSDTVAGRSRRERITEFAPQRRICVNSNQWSEPGLLSMSKQVRSEALSLYYSLSSFEVLAYPSQLPGLLKMLDRISSNSQLVPDESGSVRSLHIIVLRLRWQDIRHLLPLAQMFMKYRVTISHQGEQIGCKIEAMRQLGLRCIAEEWTEERMAFEFEQSVGEYPEIEAELQGLCSFSNRGRPYLAKRWSELPDCVELPGDTYGTNDEDEKDGDFKRRRRNVSASDRKLRSMS</sequence>
<proteinExistence type="predicted"/>
<organism evidence="2 3">
    <name type="scientific">Cercospora berteroae</name>
    <dbReference type="NCBI Taxonomy" id="357750"/>
    <lineage>
        <taxon>Eukaryota</taxon>
        <taxon>Fungi</taxon>
        <taxon>Dikarya</taxon>
        <taxon>Ascomycota</taxon>
        <taxon>Pezizomycotina</taxon>
        <taxon>Dothideomycetes</taxon>
        <taxon>Dothideomycetidae</taxon>
        <taxon>Mycosphaerellales</taxon>
        <taxon>Mycosphaerellaceae</taxon>
        <taxon>Cercospora</taxon>
    </lineage>
</organism>
<comment type="caution">
    <text evidence="2">The sequence shown here is derived from an EMBL/GenBank/DDBJ whole genome shotgun (WGS) entry which is preliminary data.</text>
</comment>